<proteinExistence type="predicted"/>
<feature type="region of interest" description="Disordered" evidence="1">
    <location>
        <begin position="26"/>
        <end position="124"/>
    </location>
</feature>
<feature type="compositionally biased region" description="Low complexity" evidence="1">
    <location>
        <begin position="47"/>
        <end position="62"/>
    </location>
</feature>
<name>A0A6J4KJ13_9ACTN</name>
<protein>
    <submittedName>
        <fullName evidence="3">Uncharacterized protein</fullName>
    </submittedName>
</protein>
<feature type="chain" id="PRO_5026872267" evidence="2">
    <location>
        <begin position="19"/>
        <end position="276"/>
    </location>
</feature>
<dbReference type="PROSITE" id="PS51318">
    <property type="entry name" value="TAT"/>
    <property type="match status" value="1"/>
</dbReference>
<feature type="compositionally biased region" description="Pro residues" evidence="1">
    <location>
        <begin position="33"/>
        <end position="46"/>
    </location>
</feature>
<gene>
    <name evidence="3" type="ORF">AVDCRST_MAG07-290</name>
</gene>
<feature type="signal peptide" evidence="2">
    <location>
        <begin position="1"/>
        <end position="18"/>
    </location>
</feature>
<evidence type="ECO:0000256" key="2">
    <source>
        <dbReference type="SAM" id="SignalP"/>
    </source>
</evidence>
<feature type="compositionally biased region" description="Pro residues" evidence="1">
    <location>
        <begin position="112"/>
        <end position="121"/>
    </location>
</feature>
<evidence type="ECO:0000313" key="3">
    <source>
        <dbReference type="EMBL" id="CAA9306333.1"/>
    </source>
</evidence>
<keyword evidence="2" id="KW-0732">Signal</keyword>
<reference evidence="3" key="1">
    <citation type="submission" date="2020-02" db="EMBL/GenBank/DDBJ databases">
        <authorList>
            <person name="Meier V. D."/>
        </authorList>
    </citation>
    <scope>NUCLEOTIDE SEQUENCE</scope>
    <source>
        <strain evidence="3">AVDCRST_MAG07</strain>
    </source>
</reference>
<dbReference type="AlphaFoldDB" id="A0A6J4KJ13"/>
<evidence type="ECO:0000256" key="1">
    <source>
        <dbReference type="SAM" id="MobiDB-lite"/>
    </source>
</evidence>
<dbReference type="InterPro" id="IPR006311">
    <property type="entry name" value="TAT_signal"/>
</dbReference>
<feature type="compositionally biased region" description="Low complexity" evidence="1">
    <location>
        <begin position="88"/>
        <end position="111"/>
    </location>
</feature>
<dbReference type="EMBL" id="CADCUB010000009">
    <property type="protein sequence ID" value="CAA9306333.1"/>
    <property type="molecule type" value="Genomic_DNA"/>
</dbReference>
<organism evidence="3">
    <name type="scientific">uncultured Frankineae bacterium</name>
    <dbReference type="NCBI Taxonomy" id="437475"/>
    <lineage>
        <taxon>Bacteria</taxon>
        <taxon>Bacillati</taxon>
        <taxon>Actinomycetota</taxon>
        <taxon>Actinomycetes</taxon>
        <taxon>Frankiales</taxon>
        <taxon>environmental samples</taxon>
    </lineage>
</organism>
<sequence>MGTTTTRRLLLGGGGALAAVGIAAAAASGGGEPAPPPAPVVSPPPSATSTPSVSPSPSVGATLRPEVAQALERLRRRSEAVQEALRSARPTTTAGPTPAAGPQDLPLVLPTRPAPAPPPAPERQLSATWSTLGGAVVGDSVQAAGAALGVVFDDVVRLTEECSLVLTADSSLGVVATDPGGVRVFVMALDGTQMVSGTGTPVGVGSTLEQVRAAFPDWYSGSEHPSRAGGERALIAPRALRGSAALFEADEAGVVRQFRVGDSGYVGHTDYCTTPE</sequence>
<accession>A0A6J4KJ13</accession>